<proteinExistence type="predicted"/>
<dbReference type="EMBL" id="GBRH01175483">
    <property type="protein sequence ID" value="JAE22413.1"/>
    <property type="molecule type" value="Transcribed_RNA"/>
</dbReference>
<evidence type="ECO:0000313" key="1">
    <source>
        <dbReference type="EMBL" id="JAE22413.1"/>
    </source>
</evidence>
<dbReference type="AlphaFoldDB" id="A0A0A9GP04"/>
<name>A0A0A9GP04_ARUDO</name>
<protein>
    <submittedName>
        <fullName evidence="1">Uncharacterized protein</fullName>
    </submittedName>
</protein>
<organism evidence="1">
    <name type="scientific">Arundo donax</name>
    <name type="common">Giant reed</name>
    <name type="synonym">Donax arundinaceus</name>
    <dbReference type="NCBI Taxonomy" id="35708"/>
    <lineage>
        <taxon>Eukaryota</taxon>
        <taxon>Viridiplantae</taxon>
        <taxon>Streptophyta</taxon>
        <taxon>Embryophyta</taxon>
        <taxon>Tracheophyta</taxon>
        <taxon>Spermatophyta</taxon>
        <taxon>Magnoliopsida</taxon>
        <taxon>Liliopsida</taxon>
        <taxon>Poales</taxon>
        <taxon>Poaceae</taxon>
        <taxon>PACMAD clade</taxon>
        <taxon>Arundinoideae</taxon>
        <taxon>Arundineae</taxon>
        <taxon>Arundo</taxon>
    </lineage>
</organism>
<accession>A0A0A9GP04</accession>
<sequence>MFIILHPFIERIFFDLSCCFASLVVRIYSGGYGFGDGIVAILSLFIHLEPL</sequence>
<reference evidence="1" key="2">
    <citation type="journal article" date="2015" name="Data Brief">
        <title>Shoot transcriptome of the giant reed, Arundo donax.</title>
        <authorList>
            <person name="Barrero R.A."/>
            <person name="Guerrero F.D."/>
            <person name="Moolhuijzen P."/>
            <person name="Goolsby J.A."/>
            <person name="Tidwell J."/>
            <person name="Bellgard S.E."/>
            <person name="Bellgard M.I."/>
        </authorList>
    </citation>
    <scope>NUCLEOTIDE SEQUENCE</scope>
    <source>
        <tissue evidence="1">Shoot tissue taken approximately 20 cm above the soil surface</tissue>
    </source>
</reference>
<reference evidence="1" key="1">
    <citation type="submission" date="2014-09" db="EMBL/GenBank/DDBJ databases">
        <authorList>
            <person name="Magalhaes I.L.F."/>
            <person name="Oliveira U."/>
            <person name="Santos F.R."/>
            <person name="Vidigal T.H.D.A."/>
            <person name="Brescovit A.D."/>
            <person name="Santos A.J."/>
        </authorList>
    </citation>
    <scope>NUCLEOTIDE SEQUENCE</scope>
    <source>
        <tissue evidence="1">Shoot tissue taken approximately 20 cm above the soil surface</tissue>
    </source>
</reference>